<name>A0A3M7Q315_BRAPC</name>
<comment type="caution">
    <text evidence="1">The sequence shown here is derived from an EMBL/GenBank/DDBJ whole genome shotgun (WGS) entry which is preliminary data.</text>
</comment>
<accession>A0A3M7Q315</accession>
<keyword evidence="2" id="KW-1185">Reference proteome</keyword>
<dbReference type="Proteomes" id="UP000276133">
    <property type="component" value="Unassembled WGS sequence"/>
</dbReference>
<proteinExistence type="predicted"/>
<protein>
    <submittedName>
        <fullName evidence="1">Uncharacterized protein</fullName>
    </submittedName>
</protein>
<dbReference type="AlphaFoldDB" id="A0A3M7Q315"/>
<dbReference type="EMBL" id="REGN01007669">
    <property type="protein sequence ID" value="RNA05582.1"/>
    <property type="molecule type" value="Genomic_DNA"/>
</dbReference>
<organism evidence="1 2">
    <name type="scientific">Brachionus plicatilis</name>
    <name type="common">Marine rotifer</name>
    <name type="synonym">Brachionus muelleri</name>
    <dbReference type="NCBI Taxonomy" id="10195"/>
    <lineage>
        <taxon>Eukaryota</taxon>
        <taxon>Metazoa</taxon>
        <taxon>Spiralia</taxon>
        <taxon>Gnathifera</taxon>
        <taxon>Rotifera</taxon>
        <taxon>Eurotatoria</taxon>
        <taxon>Monogononta</taxon>
        <taxon>Pseudotrocha</taxon>
        <taxon>Ploima</taxon>
        <taxon>Brachionidae</taxon>
        <taxon>Brachionus</taxon>
    </lineage>
</organism>
<evidence type="ECO:0000313" key="1">
    <source>
        <dbReference type="EMBL" id="RNA05582.1"/>
    </source>
</evidence>
<reference evidence="1 2" key="1">
    <citation type="journal article" date="2018" name="Sci. Rep.">
        <title>Genomic signatures of local adaptation to the degree of environmental predictability in rotifers.</title>
        <authorList>
            <person name="Franch-Gras L."/>
            <person name="Hahn C."/>
            <person name="Garcia-Roger E.M."/>
            <person name="Carmona M.J."/>
            <person name="Serra M."/>
            <person name="Gomez A."/>
        </authorList>
    </citation>
    <scope>NUCLEOTIDE SEQUENCE [LARGE SCALE GENOMIC DNA]</scope>
    <source>
        <strain evidence="1">HYR1</strain>
    </source>
</reference>
<gene>
    <name evidence="1" type="ORF">BpHYR1_048828</name>
</gene>
<evidence type="ECO:0000313" key="2">
    <source>
        <dbReference type="Proteomes" id="UP000276133"/>
    </source>
</evidence>
<sequence length="99" mass="11701">MSHVLLNRFVNENVKQMNFDKEKLIELLNGRGHKKILKALEYLISSINMSGINRDLIGQLKIVYKWEVSSEVLFTKVTKRWRFSRRDRLPKAKSVLNID</sequence>